<comment type="catalytic activity">
    <reaction evidence="4">
        <text>a (2E,4E)-dienoyl-CoA + NADPH + H(+) = a 4,5-saturated-(3E)-enoyl-CoA + NADP(+)</text>
        <dbReference type="Rhea" id="RHEA:45912"/>
        <dbReference type="ChEBI" id="CHEBI:15378"/>
        <dbReference type="ChEBI" id="CHEBI:57783"/>
        <dbReference type="ChEBI" id="CHEBI:58349"/>
        <dbReference type="ChEBI" id="CHEBI:85101"/>
        <dbReference type="ChEBI" id="CHEBI:85493"/>
        <dbReference type="EC" id="1.3.1.124"/>
    </reaction>
</comment>
<keyword evidence="1" id="KW-0521">NADP</keyword>
<comment type="catalytic activity">
    <reaction evidence="5">
        <text>a (2E,4Z)-dienoyl-CoA + NADPH + H(+) = a 4,5-saturated-(3E)-enoyl-CoA + NADP(+)</text>
        <dbReference type="Rhea" id="RHEA:61892"/>
        <dbReference type="ChEBI" id="CHEBI:15378"/>
        <dbReference type="ChEBI" id="CHEBI:57783"/>
        <dbReference type="ChEBI" id="CHEBI:58349"/>
        <dbReference type="ChEBI" id="CHEBI:85099"/>
        <dbReference type="ChEBI" id="CHEBI:85493"/>
        <dbReference type="EC" id="1.3.1.124"/>
    </reaction>
</comment>
<protein>
    <recommendedName>
        <fullName evidence="3">2,4-dienoyl-CoA reductase [(3E)-enoyl-CoA-producing]</fullName>
        <ecNumber evidence="3">1.3.1.124</ecNumber>
    </recommendedName>
</protein>
<organism evidence="6 7">
    <name type="scientific">Candida parapsilosis</name>
    <name type="common">Yeast</name>
    <dbReference type="NCBI Taxonomy" id="5480"/>
    <lineage>
        <taxon>Eukaryota</taxon>
        <taxon>Fungi</taxon>
        <taxon>Dikarya</taxon>
        <taxon>Ascomycota</taxon>
        <taxon>Saccharomycotina</taxon>
        <taxon>Pichiomycetes</taxon>
        <taxon>Debaryomycetaceae</taxon>
        <taxon>Candida/Lodderomyces clade</taxon>
        <taxon>Candida</taxon>
    </lineage>
</organism>
<dbReference type="PANTHER" id="PTHR43296:SF2">
    <property type="entry name" value="PEROXISOMAL 2,4-DIENOYL-COA REDUCTASE [(3E)-ENOYL-COA-PRODUCING]"/>
    <property type="match status" value="1"/>
</dbReference>
<dbReference type="Pfam" id="PF13561">
    <property type="entry name" value="adh_short_C2"/>
    <property type="match status" value="1"/>
</dbReference>
<dbReference type="GO" id="GO:0005777">
    <property type="term" value="C:peroxisome"/>
    <property type="evidence" value="ECO:0007669"/>
    <property type="project" value="TreeGrafter"/>
</dbReference>
<name>A0A8X7NHM9_CANPA</name>
<evidence type="ECO:0000256" key="1">
    <source>
        <dbReference type="ARBA" id="ARBA00022857"/>
    </source>
</evidence>
<dbReference type="InterPro" id="IPR036291">
    <property type="entry name" value="NAD(P)-bd_dom_sf"/>
</dbReference>
<evidence type="ECO:0000256" key="2">
    <source>
        <dbReference type="ARBA" id="ARBA00023002"/>
    </source>
</evidence>
<dbReference type="SUPFAM" id="SSF51735">
    <property type="entry name" value="NAD(P)-binding Rossmann-fold domains"/>
    <property type="match status" value="1"/>
</dbReference>
<evidence type="ECO:0000256" key="3">
    <source>
        <dbReference type="ARBA" id="ARBA00026117"/>
    </source>
</evidence>
<sequence length="331" mass="35715">MLWSLFCVTPPHDTFKNQQSKYLLQFCQIETPFLSVFTFTIMPNTLSDSYLKTSVWKPDLFKGKVAFVTGGAGTICRVQTEALVLLGADAVILGRNAQKTEDAAKEIAQLRPGAKVLGLGNIDVRKIDTLKEAVDKTVKELGRIDYVIAGAAGNFIADFNHMSSNAFKSVIDIDLLGSYNTVKTTFDQLRKNKGSVIFVSATLHYTGLPFQAHVSAAKAGVDALMNALAVELGPLGIRLNCIAPGMIENTEGLSRLKPPTQVPIEKRVPIGRIGTTTDIADSTVYLFSDAATYVTGTISVVDGGLWQVGGMLGELYPSVVQIQNEDPQGKL</sequence>
<comment type="caution">
    <text evidence="6">The sequence shown here is derived from an EMBL/GenBank/DDBJ whole genome shotgun (WGS) entry which is preliminary data.</text>
</comment>
<evidence type="ECO:0000256" key="4">
    <source>
        <dbReference type="ARBA" id="ARBA00048009"/>
    </source>
</evidence>
<dbReference type="EC" id="1.3.1.124" evidence="3"/>
<dbReference type="InterPro" id="IPR045017">
    <property type="entry name" value="DECR2-like"/>
</dbReference>
<keyword evidence="2" id="KW-0560">Oxidoreductase</keyword>
<dbReference type="CDD" id="cd05369">
    <property type="entry name" value="TER_DECR_SDR_a"/>
    <property type="match status" value="1"/>
</dbReference>
<reference evidence="6" key="1">
    <citation type="submission" date="2020-03" db="EMBL/GenBank/DDBJ databases">
        <title>FDA dAtabase for Regulatory Grade micrObial Sequences (FDA-ARGOS): Supporting development and validation of Infectious Disease Dx tests.</title>
        <authorList>
            <person name="Campos J."/>
            <person name="Goldberg B."/>
            <person name="Tallon L."/>
            <person name="Sadzewicz L."/>
            <person name="Vavikolanu K."/>
            <person name="Mehta A."/>
            <person name="Aluvathingal J."/>
            <person name="Nadendla S."/>
            <person name="Nandy P."/>
            <person name="Geyer C."/>
            <person name="Yan Y."/>
            <person name="Sichtig H."/>
        </authorList>
    </citation>
    <scope>NUCLEOTIDE SEQUENCE [LARGE SCALE GENOMIC DNA]</scope>
    <source>
        <strain evidence="6">FDAARGOS_652</strain>
    </source>
</reference>
<gene>
    <name evidence="6" type="ORF">FOB60_004539</name>
</gene>
<dbReference type="Gene3D" id="3.40.50.720">
    <property type="entry name" value="NAD(P)-binding Rossmann-like Domain"/>
    <property type="match status" value="1"/>
</dbReference>
<dbReference type="PANTHER" id="PTHR43296">
    <property type="entry name" value="PEROXISOMAL 2,4-DIENOYL-COA REDUCTASE"/>
    <property type="match status" value="1"/>
</dbReference>
<dbReference type="EMBL" id="JABWAB010000007">
    <property type="protein sequence ID" value="KAF6047003.1"/>
    <property type="molecule type" value="Genomic_DNA"/>
</dbReference>
<evidence type="ECO:0000256" key="5">
    <source>
        <dbReference type="ARBA" id="ARBA00048340"/>
    </source>
</evidence>
<dbReference type="GO" id="GO:0009062">
    <property type="term" value="P:fatty acid catabolic process"/>
    <property type="evidence" value="ECO:0007669"/>
    <property type="project" value="InterPro"/>
</dbReference>
<dbReference type="PRINTS" id="PR00081">
    <property type="entry name" value="GDHRDH"/>
</dbReference>
<dbReference type="AlphaFoldDB" id="A0A8X7NHM9"/>
<accession>A0A8X7NHM9</accession>
<dbReference type="Proteomes" id="UP000590412">
    <property type="component" value="Unassembled WGS sequence"/>
</dbReference>
<dbReference type="GO" id="GO:0008670">
    <property type="term" value="F:2,4-dienoyl-CoA reductase (NADPH) activity"/>
    <property type="evidence" value="ECO:0007669"/>
    <property type="project" value="InterPro"/>
</dbReference>
<evidence type="ECO:0000313" key="6">
    <source>
        <dbReference type="EMBL" id="KAF6047003.1"/>
    </source>
</evidence>
<evidence type="ECO:0000313" key="7">
    <source>
        <dbReference type="Proteomes" id="UP000590412"/>
    </source>
</evidence>
<proteinExistence type="predicted"/>
<dbReference type="InterPro" id="IPR002347">
    <property type="entry name" value="SDR_fam"/>
</dbReference>